<accession>A0A0E9X6Z9</accession>
<organism evidence="1">
    <name type="scientific">Anguilla anguilla</name>
    <name type="common">European freshwater eel</name>
    <name type="synonym">Muraena anguilla</name>
    <dbReference type="NCBI Taxonomy" id="7936"/>
    <lineage>
        <taxon>Eukaryota</taxon>
        <taxon>Metazoa</taxon>
        <taxon>Chordata</taxon>
        <taxon>Craniata</taxon>
        <taxon>Vertebrata</taxon>
        <taxon>Euteleostomi</taxon>
        <taxon>Actinopterygii</taxon>
        <taxon>Neopterygii</taxon>
        <taxon>Teleostei</taxon>
        <taxon>Anguilliformes</taxon>
        <taxon>Anguillidae</taxon>
        <taxon>Anguilla</taxon>
    </lineage>
</organism>
<name>A0A0E9X6Z9_ANGAN</name>
<sequence length="96" mass="10738">MIIMKIKNMKTIGKTPNLEPGLVNRLVIKSTFAIRQNTSVHLIWAMGGRGISNILIVISSRLPLPPSVCGPLVHWGTHWWDAKGGQIFHYKHLNST</sequence>
<protein>
    <submittedName>
        <fullName evidence="1">Uncharacterized protein</fullName>
    </submittedName>
</protein>
<reference evidence="1" key="2">
    <citation type="journal article" date="2015" name="Fish Shellfish Immunol.">
        <title>Early steps in the European eel (Anguilla anguilla)-Vibrio vulnificus interaction in the gills: Role of the RtxA13 toxin.</title>
        <authorList>
            <person name="Callol A."/>
            <person name="Pajuelo D."/>
            <person name="Ebbesson L."/>
            <person name="Teles M."/>
            <person name="MacKenzie S."/>
            <person name="Amaro C."/>
        </authorList>
    </citation>
    <scope>NUCLEOTIDE SEQUENCE</scope>
</reference>
<evidence type="ECO:0000313" key="1">
    <source>
        <dbReference type="EMBL" id="JAH98369.1"/>
    </source>
</evidence>
<reference evidence="1" key="1">
    <citation type="submission" date="2014-11" db="EMBL/GenBank/DDBJ databases">
        <authorList>
            <person name="Amaro Gonzalez C."/>
        </authorList>
    </citation>
    <scope>NUCLEOTIDE SEQUENCE</scope>
</reference>
<dbReference type="EMBL" id="GBXM01010208">
    <property type="protein sequence ID" value="JAH98369.1"/>
    <property type="molecule type" value="Transcribed_RNA"/>
</dbReference>
<dbReference type="AlphaFoldDB" id="A0A0E9X6Z9"/>
<proteinExistence type="predicted"/>